<proteinExistence type="predicted"/>
<sequence length="141" mass="15770">MGKIVSIGEVKEIKPLPVCPLSAYTGMVDSACRHMGLSITPAYSDAAISIAVALNKHHKKFKNPPREYVIVDTVTLLATIPLYNSKILRCTANTLTSTLDIVDERSIENDMSCYNLTVYYNHVYPDLFIHTENLHDGDVWE</sequence>
<evidence type="ECO:0000313" key="1">
    <source>
        <dbReference type="EMBL" id="CAB4212285.1"/>
    </source>
</evidence>
<name>A0A6J5SDP8_9CAUD</name>
<evidence type="ECO:0000313" key="2">
    <source>
        <dbReference type="EMBL" id="CAB5228148.1"/>
    </source>
</evidence>
<dbReference type="EMBL" id="LR798383">
    <property type="protein sequence ID" value="CAB5228148.1"/>
    <property type="molecule type" value="Genomic_DNA"/>
</dbReference>
<gene>
    <name evidence="1" type="ORF">UFOVP1437_22</name>
    <name evidence="2" type="ORF">UFOVP1531_42</name>
</gene>
<protein>
    <submittedName>
        <fullName evidence="1">Uncharacterized protein</fullName>
    </submittedName>
</protein>
<accession>A0A6J5SDP8</accession>
<reference evidence="1" key="1">
    <citation type="submission" date="2020-05" db="EMBL/GenBank/DDBJ databases">
        <authorList>
            <person name="Chiriac C."/>
            <person name="Salcher M."/>
            <person name="Ghai R."/>
            <person name="Kavagutti S V."/>
        </authorList>
    </citation>
    <scope>NUCLEOTIDE SEQUENCE</scope>
</reference>
<dbReference type="EMBL" id="LR797382">
    <property type="protein sequence ID" value="CAB4212285.1"/>
    <property type="molecule type" value="Genomic_DNA"/>
</dbReference>
<organism evidence="1">
    <name type="scientific">uncultured Caudovirales phage</name>
    <dbReference type="NCBI Taxonomy" id="2100421"/>
    <lineage>
        <taxon>Viruses</taxon>
        <taxon>Duplodnaviria</taxon>
        <taxon>Heunggongvirae</taxon>
        <taxon>Uroviricota</taxon>
        <taxon>Caudoviricetes</taxon>
        <taxon>Peduoviridae</taxon>
        <taxon>Maltschvirus</taxon>
        <taxon>Maltschvirus maltsch</taxon>
    </lineage>
</organism>